<accession>A0A6J3MFQ9</accession>
<feature type="transmembrane region" description="Helical" evidence="1">
    <location>
        <begin position="113"/>
        <end position="135"/>
    </location>
</feature>
<protein>
    <submittedName>
        <fullName evidence="4">Uncharacterized protein</fullName>
    </submittedName>
</protein>
<sequence>MAVRLRWQYILLFFAFLSLSLAANPTSFCKCTCFTNSTIIPLDSKDGTSRPGGDFDGDGDEHKDLKARTCNDCTKSFCLSYNLPICKDASGKEAPEHEIFTTCFQRDSTKDQVVIYMFILATVGLLAWAVVKPFIGTLRDKTRARQTYAPVDSGNGQ</sequence>
<keyword evidence="1" id="KW-1133">Transmembrane helix</keyword>
<feature type="chain" id="PRO_5026765803" evidence="2">
    <location>
        <begin position="23"/>
        <end position="157"/>
    </location>
</feature>
<keyword evidence="3" id="KW-1185">Reference proteome</keyword>
<reference evidence="4" key="3">
    <citation type="submission" date="2025-08" db="UniProtKB">
        <authorList>
            <consortium name="RefSeq"/>
        </authorList>
    </citation>
    <scope>IDENTIFICATION</scope>
    <source>
        <strain evidence="4">CBS 342.82</strain>
    </source>
</reference>
<dbReference type="PANTHER" id="PTHR36854:SF1">
    <property type="entry name" value="TRANSMEMBRANE PROTEIN"/>
    <property type="match status" value="1"/>
</dbReference>
<feature type="signal peptide" evidence="2">
    <location>
        <begin position="1"/>
        <end position="22"/>
    </location>
</feature>
<dbReference type="RefSeq" id="XP_033463867.1">
    <property type="nucleotide sequence ID" value="XM_033600922.1"/>
</dbReference>
<reference evidence="4" key="1">
    <citation type="submission" date="2020-01" db="EMBL/GenBank/DDBJ databases">
        <authorList>
            <consortium name="DOE Joint Genome Institute"/>
            <person name="Haridas S."/>
            <person name="Albert R."/>
            <person name="Binder M."/>
            <person name="Bloem J."/>
            <person name="Labutti K."/>
            <person name="Salamov A."/>
            <person name="Andreopoulos B."/>
            <person name="Baker S.E."/>
            <person name="Barry K."/>
            <person name="Bills G."/>
            <person name="Bluhm B.H."/>
            <person name="Cannon C."/>
            <person name="Castanera R."/>
            <person name="Culley D.E."/>
            <person name="Daum C."/>
            <person name="Ezra D."/>
            <person name="Gonzalez J.B."/>
            <person name="Henrissat B."/>
            <person name="Kuo A."/>
            <person name="Liang C."/>
            <person name="Lipzen A."/>
            <person name="Lutzoni F."/>
            <person name="Magnuson J."/>
            <person name="Mondo S."/>
            <person name="Nolan M."/>
            <person name="Ohm R."/>
            <person name="Pangilinan J."/>
            <person name="Park H.-J."/>
            <person name="Ramirez L."/>
            <person name="Alfaro M."/>
            <person name="Sun H."/>
            <person name="Tritt A."/>
            <person name="Yoshinaga Y."/>
            <person name="Zwiers L.-H."/>
            <person name="Turgeon B.G."/>
            <person name="Goodwin S.B."/>
            <person name="Spatafora J.W."/>
            <person name="Crous P.W."/>
            <person name="Grigoriev I.V."/>
        </authorList>
    </citation>
    <scope>NUCLEOTIDE SEQUENCE</scope>
    <source>
        <strain evidence="4">CBS 342.82</strain>
    </source>
</reference>
<evidence type="ECO:0000256" key="1">
    <source>
        <dbReference type="SAM" id="Phobius"/>
    </source>
</evidence>
<keyword evidence="1" id="KW-0472">Membrane</keyword>
<evidence type="ECO:0000313" key="3">
    <source>
        <dbReference type="Proteomes" id="UP000504637"/>
    </source>
</evidence>
<dbReference type="AlphaFoldDB" id="A0A6J3MFQ9"/>
<organism evidence="4">
    <name type="scientific">Dissoconium aciculare CBS 342.82</name>
    <dbReference type="NCBI Taxonomy" id="1314786"/>
    <lineage>
        <taxon>Eukaryota</taxon>
        <taxon>Fungi</taxon>
        <taxon>Dikarya</taxon>
        <taxon>Ascomycota</taxon>
        <taxon>Pezizomycotina</taxon>
        <taxon>Dothideomycetes</taxon>
        <taxon>Dothideomycetidae</taxon>
        <taxon>Mycosphaerellales</taxon>
        <taxon>Dissoconiaceae</taxon>
        <taxon>Dissoconium</taxon>
    </lineage>
</organism>
<dbReference type="Proteomes" id="UP000504637">
    <property type="component" value="Unplaced"/>
</dbReference>
<reference evidence="4" key="2">
    <citation type="submission" date="2020-04" db="EMBL/GenBank/DDBJ databases">
        <authorList>
            <consortium name="NCBI Genome Project"/>
        </authorList>
    </citation>
    <scope>NUCLEOTIDE SEQUENCE</scope>
    <source>
        <strain evidence="4">CBS 342.82</strain>
    </source>
</reference>
<evidence type="ECO:0000256" key="2">
    <source>
        <dbReference type="SAM" id="SignalP"/>
    </source>
</evidence>
<dbReference type="OrthoDB" id="2142503at2759"/>
<dbReference type="GeneID" id="54358722"/>
<evidence type="ECO:0000313" key="4">
    <source>
        <dbReference type="RefSeq" id="XP_033463867.1"/>
    </source>
</evidence>
<proteinExistence type="predicted"/>
<keyword evidence="2" id="KW-0732">Signal</keyword>
<name>A0A6J3MFQ9_9PEZI</name>
<dbReference type="PANTHER" id="PTHR36854">
    <property type="entry name" value="CHROMOSOME 9, WHOLE GENOME SHOTGUN SEQUENCE"/>
    <property type="match status" value="1"/>
</dbReference>
<keyword evidence="1" id="KW-0812">Transmembrane</keyword>
<gene>
    <name evidence="4" type="ORF">K489DRAFT_313199</name>
</gene>